<evidence type="ECO:0000313" key="1">
    <source>
        <dbReference type="EMBL" id="SER62784.1"/>
    </source>
</evidence>
<sequence length="437" mass="46691">MQANETVFVNRFVNGILDPDEEMLGPVKDGGHIIANTSPGCWGPMITPCLRGGHEVTKPVYVEGAEVGDAIAIRIKSIRVTSMATASGNDTTVEGRFLGDPFVAVKCPECGTMYPETVVQGTGQEAIRCATCGADVTPFRFTNAYTMAFDDTKTVGLTVDDQTAETIGKDGKHYMATPEHSVQNPVVAFAPHDLVGTIARMRPFLGQLGTTPAIPFPDSHNAGDFAQFLIDAPHEYALTKEQLEHRTDGHMDINRAREGAVVIAPVKVPGGGIYLGDMHAMQGDGEIAGHTTDVSGIVTLQVSVIKGGADKTVEGPILLPTEEDLPHLAKPVSAEERRKAEQLQAAWGISKPLEKSLPLQFVGTGATLNEATSNGMERAAKLLNITVPEVMNRATVTGAIEIGRNPGVVTVTFLVPLEHLERLAFDKLAFEQYGSIE</sequence>
<reference evidence="2" key="1">
    <citation type="submission" date="2016-10" db="EMBL/GenBank/DDBJ databases">
        <authorList>
            <person name="de Groot N.N."/>
        </authorList>
    </citation>
    <scope>NUCLEOTIDE SEQUENCE [LARGE SCALE GENOMIC DNA]</scope>
    <source>
        <strain evidence="2">10nlg</strain>
    </source>
</reference>
<proteinExistence type="predicted"/>
<keyword evidence="2" id="KW-1185">Reference proteome</keyword>
<dbReference type="Proteomes" id="UP000199318">
    <property type="component" value="Unassembled WGS sequence"/>
</dbReference>
<dbReference type="AlphaFoldDB" id="A0A1H9QQR5"/>
<name>A0A1H9QQR5_9BACI</name>
<dbReference type="EMBL" id="FOGV01000003">
    <property type="protein sequence ID" value="SER62784.1"/>
    <property type="molecule type" value="Genomic_DNA"/>
</dbReference>
<dbReference type="RefSeq" id="WP_093071975.1">
    <property type="nucleotide sequence ID" value="NZ_BJVE01000096.1"/>
</dbReference>
<dbReference type="SUPFAM" id="SSF141130">
    <property type="entry name" value="Acetamidase/Formamidase-like"/>
    <property type="match status" value="1"/>
</dbReference>
<dbReference type="Gene3D" id="2.60.120.580">
    <property type="entry name" value="Acetamidase/Formamidase-like domains"/>
    <property type="match status" value="2"/>
</dbReference>
<dbReference type="PANTHER" id="PTHR31891:SF1">
    <property type="entry name" value="FORMAMIDASE C869.04-RELATED"/>
    <property type="match status" value="1"/>
</dbReference>
<dbReference type="Pfam" id="PF03069">
    <property type="entry name" value="FmdA_AmdA"/>
    <property type="match status" value="1"/>
</dbReference>
<comment type="caution">
    <text evidence="1">The sequence shown here is derived from an EMBL/GenBank/DDBJ whole genome shotgun (WGS) entry which is preliminary data.</text>
</comment>
<evidence type="ECO:0000313" key="2">
    <source>
        <dbReference type="Proteomes" id="UP000199318"/>
    </source>
</evidence>
<protein>
    <submittedName>
        <fullName evidence="1">Acetamidase/formamidase</fullName>
    </submittedName>
</protein>
<dbReference type="OrthoDB" id="9811740at2"/>
<dbReference type="PANTHER" id="PTHR31891">
    <property type="entry name" value="FORMAMIDASE C869.04-RELATED"/>
    <property type="match status" value="1"/>
</dbReference>
<dbReference type="InterPro" id="IPR004304">
    <property type="entry name" value="FmdA_AmdA"/>
</dbReference>
<dbReference type="GO" id="GO:0016811">
    <property type="term" value="F:hydrolase activity, acting on carbon-nitrogen (but not peptide) bonds, in linear amides"/>
    <property type="evidence" value="ECO:0007669"/>
    <property type="project" value="InterPro"/>
</dbReference>
<accession>A0A1H9QQR5</accession>
<gene>
    <name evidence="1" type="ORF">SAMN05444126_103107</name>
</gene>
<organism evidence="1 2">
    <name type="scientific">Salisediminibacterium halotolerans</name>
    <dbReference type="NCBI Taxonomy" id="517425"/>
    <lineage>
        <taxon>Bacteria</taxon>
        <taxon>Bacillati</taxon>
        <taxon>Bacillota</taxon>
        <taxon>Bacilli</taxon>
        <taxon>Bacillales</taxon>
        <taxon>Bacillaceae</taxon>
        <taxon>Salisediminibacterium</taxon>
    </lineage>
</organism>
<dbReference type="STRING" id="1464123.SAMN05444126_103107"/>